<evidence type="ECO:0000256" key="3">
    <source>
        <dbReference type="ARBA" id="ARBA00022475"/>
    </source>
</evidence>
<feature type="transmembrane region" description="Helical" evidence="7">
    <location>
        <begin position="312"/>
        <end position="336"/>
    </location>
</feature>
<evidence type="ECO:0000256" key="5">
    <source>
        <dbReference type="ARBA" id="ARBA00022989"/>
    </source>
</evidence>
<dbReference type="InterPro" id="IPR003838">
    <property type="entry name" value="ABC3_permease_C"/>
</dbReference>
<evidence type="ECO:0000256" key="1">
    <source>
        <dbReference type="ARBA" id="ARBA00004651"/>
    </source>
</evidence>
<feature type="transmembrane region" description="Helical" evidence="7">
    <location>
        <begin position="28"/>
        <end position="49"/>
    </location>
</feature>
<dbReference type="GO" id="GO:0044874">
    <property type="term" value="P:lipoprotein localization to outer membrane"/>
    <property type="evidence" value="ECO:0007669"/>
    <property type="project" value="TreeGrafter"/>
</dbReference>
<evidence type="ECO:0000313" key="10">
    <source>
        <dbReference type="EMBL" id="QHX43141.1"/>
    </source>
</evidence>
<evidence type="ECO:0000259" key="9">
    <source>
        <dbReference type="Pfam" id="PF12704"/>
    </source>
</evidence>
<name>A0A6P1Y0A7_9SPIR</name>
<feature type="transmembrane region" description="Helical" evidence="7">
    <location>
        <begin position="267"/>
        <end position="286"/>
    </location>
</feature>
<evidence type="ECO:0000256" key="4">
    <source>
        <dbReference type="ARBA" id="ARBA00022692"/>
    </source>
</evidence>
<accession>A0A6P1Y0A7</accession>
<dbReference type="KEGG" id="trz:GWP43_06455"/>
<dbReference type="InterPro" id="IPR025857">
    <property type="entry name" value="MacB_PCD"/>
</dbReference>
<dbReference type="Pfam" id="PF02687">
    <property type="entry name" value="FtsX"/>
    <property type="match status" value="1"/>
</dbReference>
<feature type="transmembrane region" description="Helical" evidence="7">
    <location>
        <begin position="387"/>
        <end position="411"/>
    </location>
</feature>
<evidence type="ECO:0000256" key="2">
    <source>
        <dbReference type="ARBA" id="ARBA00005236"/>
    </source>
</evidence>
<dbReference type="GO" id="GO:0098797">
    <property type="term" value="C:plasma membrane protein complex"/>
    <property type="evidence" value="ECO:0007669"/>
    <property type="project" value="TreeGrafter"/>
</dbReference>
<comment type="similarity">
    <text evidence="2">Belongs to the ABC-4 integral membrane protein family. LolC/E subfamily.</text>
</comment>
<dbReference type="PANTHER" id="PTHR30489">
    <property type="entry name" value="LIPOPROTEIN-RELEASING SYSTEM TRANSMEMBRANE PROTEIN LOLE"/>
    <property type="match status" value="1"/>
</dbReference>
<keyword evidence="4 7" id="KW-0812">Transmembrane</keyword>
<reference evidence="10 11" key="1">
    <citation type="submission" date="2020-01" db="EMBL/GenBank/DDBJ databases">
        <title>Complete genome sequence of a human oral phylogroup 1 Treponema sp. strain ATCC 700766, originally isolated from periodontitis dental plaque.</title>
        <authorList>
            <person name="Chan Y."/>
            <person name="Huo Y.-B."/>
            <person name="Yu X.-L."/>
            <person name="Zeng H."/>
            <person name="Leung W.-K."/>
            <person name="Watt R.M."/>
        </authorList>
    </citation>
    <scope>NUCLEOTIDE SEQUENCE [LARGE SCALE GENOMIC DNA]</scope>
    <source>
        <strain evidence="10 11">OMZ 804</strain>
    </source>
</reference>
<feature type="domain" description="MacB-like periplasmic core" evidence="9">
    <location>
        <begin position="30"/>
        <end position="228"/>
    </location>
</feature>
<evidence type="ECO:0000259" key="8">
    <source>
        <dbReference type="Pfam" id="PF02687"/>
    </source>
</evidence>
<sequence>MKRTDLAWIFFVLRRFNAADTKGRSAVTGILSVLGIAFGVMVLIVILAVMNGFQRSFIDTILQVSSAHVQLYGSEAALEKAKAAGGFQSFSIFSETQTVMQGNYGRQQPAILRAVPETILGDDRGFAGAITMMEGRFDLSVPYSVVLGYELARMLSVSIGDKISLLVLSGTADTDIFPEDAECTVTGLMKTGYYAIDAGFAFVSTDTGELLCGKQQELSAAVKLRNSEADGIYIAHISTAVPELKAESWRTYNQAFFGALRIEKNTMFILVFLIFVVVTVNIYNGMRRSIYERREEISVLASLGAKKEHIQALFIANGFTIGLLGALIGLLLGLLLSADINRVFLLAEYLVNTVIEAANILLEYTFFTGFSIFSPQYFYIDSVPVRIFFNEVFLIFLFGVFSASFAASIAARKILTLKPAEVLRYE</sequence>
<dbReference type="InterPro" id="IPR051447">
    <property type="entry name" value="Lipoprotein-release_system"/>
</dbReference>
<dbReference type="PANTHER" id="PTHR30489:SF0">
    <property type="entry name" value="LIPOPROTEIN-RELEASING SYSTEM TRANSMEMBRANE PROTEIN LOLE"/>
    <property type="match status" value="1"/>
</dbReference>
<comment type="subcellular location">
    <subcellularLocation>
        <location evidence="1">Cell membrane</location>
        <topology evidence="1">Multi-pass membrane protein</topology>
    </subcellularLocation>
</comment>
<dbReference type="Proteomes" id="UP000464374">
    <property type="component" value="Chromosome"/>
</dbReference>
<proteinExistence type="inferred from homology"/>
<evidence type="ECO:0000313" key="11">
    <source>
        <dbReference type="Proteomes" id="UP000464374"/>
    </source>
</evidence>
<dbReference type="RefSeq" id="WP_162663472.1">
    <property type="nucleotide sequence ID" value="NZ_CP048020.1"/>
</dbReference>
<organism evidence="10 11">
    <name type="scientific">Treponema vincentii</name>
    <dbReference type="NCBI Taxonomy" id="69710"/>
    <lineage>
        <taxon>Bacteria</taxon>
        <taxon>Pseudomonadati</taxon>
        <taxon>Spirochaetota</taxon>
        <taxon>Spirochaetia</taxon>
        <taxon>Spirochaetales</taxon>
        <taxon>Treponemataceae</taxon>
        <taxon>Treponema</taxon>
    </lineage>
</organism>
<dbReference type="AlphaFoldDB" id="A0A6P1Y0A7"/>
<dbReference type="EMBL" id="CP048020">
    <property type="protein sequence ID" value="QHX43141.1"/>
    <property type="molecule type" value="Genomic_DNA"/>
</dbReference>
<keyword evidence="5 7" id="KW-1133">Transmembrane helix</keyword>
<feature type="domain" description="ABC3 transporter permease C-terminal" evidence="8">
    <location>
        <begin position="269"/>
        <end position="419"/>
    </location>
</feature>
<evidence type="ECO:0000256" key="6">
    <source>
        <dbReference type="ARBA" id="ARBA00023136"/>
    </source>
</evidence>
<keyword evidence="6 7" id="KW-0472">Membrane</keyword>
<protein>
    <submittedName>
        <fullName evidence="10">ABC transporter permease</fullName>
    </submittedName>
</protein>
<dbReference type="Pfam" id="PF12704">
    <property type="entry name" value="MacB_PCD"/>
    <property type="match status" value="1"/>
</dbReference>
<keyword evidence="3" id="KW-1003">Cell membrane</keyword>
<gene>
    <name evidence="10" type="ORF">GWP43_06455</name>
</gene>
<evidence type="ECO:0000256" key="7">
    <source>
        <dbReference type="SAM" id="Phobius"/>
    </source>
</evidence>